<sequence>MHLTSLYLYCCLSLCLTCQAQLNRFLPRQFSPYVSAIASLIGGNGFLEASFGAVQGLLGRDQEFDFVVVGGGTAGNAMGYRLAEAGFKTAIIEAGTFFELSKPGFATIPGLDVLFVGSDSFEALSPADWKFESTPQQGANNRKFHIAQGKCVGGSSAWNFMIHHRGPKGMYDQWAEAVGDDSYKLSSFEKFYKKFATFTPGSTSKRPADTLSTSGAADFAAAGQGGPVQVSYTNFVSDWSKWLQKGLQAVGLKRTDGFDRGDLLGYHYTETTIRQSDATRSSSAEYIYAANKKKMSNLKVFTNTQGSKIEFDSSKKATGVKVLSAVGSEYTIKAKREVIVSSGAYKSPQLLMLSGIGPEDTLSKHGIPVVASSPGVGQNMWDHIFFGPSRAVKFKTINSILQNPIDLASAVGKYFIGHEGILSSNGIEMVGWEKLPAQLRGSFSEDTKQQLGWFSDDWPEVEFLGGNGHIGTFGSLLKQPFDGKQYATLLGALVAPLSRGNVTISSTSVRDQPVINPNWLTAKGDQEVAVALLKRLREVWATPELQSISNGPEYYPGEKVKTDEEILNTVRDSLMTVWHPACTCKMGKKEDPMAVVDNLARVHGVQGLRVVDASAFPILPPGHPMATIYALAEKIADDVIRTAKQG</sequence>
<evidence type="ECO:0000313" key="7">
    <source>
        <dbReference type="EMBL" id="EXU98844.1"/>
    </source>
</evidence>
<dbReference type="InterPro" id="IPR000172">
    <property type="entry name" value="GMC_OxRdtase_N"/>
</dbReference>
<evidence type="ECO:0000256" key="2">
    <source>
        <dbReference type="ARBA" id="ARBA00023180"/>
    </source>
</evidence>
<dbReference type="InterPro" id="IPR007867">
    <property type="entry name" value="GMC_OxRtase_C"/>
</dbReference>
<evidence type="ECO:0000256" key="1">
    <source>
        <dbReference type="ARBA" id="ARBA00010790"/>
    </source>
</evidence>
<gene>
    <name evidence="7" type="ORF">X797_008081</name>
</gene>
<dbReference type="eggNOG" id="KOG1238">
    <property type="taxonomic scope" value="Eukaryota"/>
</dbReference>
<comment type="cofactor">
    <cofactor evidence="4">
        <name>FAD</name>
        <dbReference type="ChEBI" id="CHEBI:57692"/>
    </cofactor>
</comment>
<keyword evidence="2" id="KW-0325">Glycoprotein</keyword>
<evidence type="ECO:0000256" key="5">
    <source>
        <dbReference type="SAM" id="SignalP"/>
    </source>
</evidence>
<keyword evidence="4" id="KW-0285">Flavoprotein</keyword>
<evidence type="ECO:0000313" key="8">
    <source>
        <dbReference type="Proteomes" id="UP000030151"/>
    </source>
</evidence>
<dbReference type="SUPFAM" id="SSF51905">
    <property type="entry name" value="FAD/NAD(P)-binding domain"/>
    <property type="match status" value="1"/>
</dbReference>
<dbReference type="EMBL" id="JELW01000023">
    <property type="protein sequence ID" value="EXU98844.1"/>
    <property type="molecule type" value="Genomic_DNA"/>
</dbReference>
<dbReference type="InterPro" id="IPR012132">
    <property type="entry name" value="GMC_OxRdtase"/>
</dbReference>
<dbReference type="GO" id="GO:0050660">
    <property type="term" value="F:flavin adenine dinucleotide binding"/>
    <property type="evidence" value="ECO:0007669"/>
    <property type="project" value="InterPro"/>
</dbReference>
<dbReference type="SUPFAM" id="SSF54373">
    <property type="entry name" value="FAD-linked reductases, C-terminal domain"/>
    <property type="match status" value="1"/>
</dbReference>
<dbReference type="Proteomes" id="UP000030151">
    <property type="component" value="Unassembled WGS sequence"/>
</dbReference>
<keyword evidence="5" id="KW-0732">Signal</keyword>
<feature type="signal peptide" evidence="5">
    <location>
        <begin position="1"/>
        <end position="20"/>
    </location>
</feature>
<name>A0A014QX38_9HYPO</name>
<feature type="binding site" evidence="4">
    <location>
        <begin position="578"/>
        <end position="579"/>
    </location>
    <ligand>
        <name>FAD</name>
        <dbReference type="ChEBI" id="CHEBI:57692"/>
    </ligand>
</feature>
<dbReference type="Gene3D" id="3.30.560.10">
    <property type="entry name" value="Glucose Oxidase, domain 3"/>
    <property type="match status" value="1"/>
</dbReference>
<dbReference type="Pfam" id="PF05199">
    <property type="entry name" value="GMC_oxred_C"/>
    <property type="match status" value="1"/>
</dbReference>
<feature type="domain" description="Glucose-methanol-choline oxidoreductase N-terminal" evidence="6">
    <location>
        <begin position="343"/>
        <end position="357"/>
    </location>
</feature>
<keyword evidence="4" id="KW-0274">FAD</keyword>
<evidence type="ECO:0000259" key="6">
    <source>
        <dbReference type="PROSITE" id="PS00624"/>
    </source>
</evidence>
<accession>A0A014QX38</accession>
<evidence type="ECO:0000256" key="3">
    <source>
        <dbReference type="PIRSR" id="PIRSR000137-1"/>
    </source>
</evidence>
<feature type="active site" description="Proton acceptor" evidence="3">
    <location>
        <position position="623"/>
    </location>
</feature>
<feature type="chain" id="PRO_5001473749" evidence="5">
    <location>
        <begin position="21"/>
        <end position="646"/>
    </location>
</feature>
<dbReference type="OrthoDB" id="269227at2759"/>
<dbReference type="HOGENOM" id="CLU_002865_6_3_1"/>
<comment type="caution">
    <text evidence="7">The sequence shown here is derived from an EMBL/GenBank/DDBJ whole genome shotgun (WGS) entry which is preliminary data.</text>
</comment>
<feature type="active site" description="Proton donor" evidence="3">
    <location>
        <position position="579"/>
    </location>
</feature>
<dbReference type="PANTHER" id="PTHR11552">
    <property type="entry name" value="GLUCOSE-METHANOL-CHOLINE GMC OXIDOREDUCTASE"/>
    <property type="match status" value="1"/>
</dbReference>
<protein>
    <submittedName>
        <fullName evidence="7">GMC oxidoreductase</fullName>
    </submittedName>
</protein>
<dbReference type="Gene3D" id="3.50.50.60">
    <property type="entry name" value="FAD/NAD(P)-binding domain"/>
    <property type="match status" value="1"/>
</dbReference>
<evidence type="ECO:0000256" key="4">
    <source>
        <dbReference type="PIRSR" id="PIRSR000137-2"/>
    </source>
</evidence>
<dbReference type="PANTHER" id="PTHR11552:SF138">
    <property type="entry name" value="DEHYDROGENASE PKFF-RELATED"/>
    <property type="match status" value="1"/>
</dbReference>
<dbReference type="GO" id="GO:0016614">
    <property type="term" value="F:oxidoreductase activity, acting on CH-OH group of donors"/>
    <property type="evidence" value="ECO:0007669"/>
    <property type="project" value="InterPro"/>
</dbReference>
<dbReference type="PROSITE" id="PS00624">
    <property type="entry name" value="GMC_OXRED_2"/>
    <property type="match status" value="1"/>
</dbReference>
<proteinExistence type="inferred from homology"/>
<dbReference type="AlphaFoldDB" id="A0A014QX38"/>
<dbReference type="InterPro" id="IPR036188">
    <property type="entry name" value="FAD/NAD-bd_sf"/>
</dbReference>
<organism evidence="7 8">
    <name type="scientific">Metarhizium robertsii</name>
    <dbReference type="NCBI Taxonomy" id="568076"/>
    <lineage>
        <taxon>Eukaryota</taxon>
        <taxon>Fungi</taxon>
        <taxon>Dikarya</taxon>
        <taxon>Ascomycota</taxon>
        <taxon>Pezizomycotina</taxon>
        <taxon>Sordariomycetes</taxon>
        <taxon>Hypocreomycetidae</taxon>
        <taxon>Hypocreales</taxon>
        <taxon>Clavicipitaceae</taxon>
        <taxon>Metarhizium</taxon>
    </lineage>
</organism>
<comment type="similarity">
    <text evidence="1">Belongs to the GMC oxidoreductase family.</text>
</comment>
<dbReference type="PIRSF" id="PIRSF000137">
    <property type="entry name" value="Alcohol_oxidase"/>
    <property type="match status" value="1"/>
</dbReference>
<dbReference type="Pfam" id="PF00732">
    <property type="entry name" value="GMC_oxred_N"/>
    <property type="match status" value="1"/>
</dbReference>
<reference evidence="7 8" key="1">
    <citation type="submission" date="2014-02" db="EMBL/GenBank/DDBJ databases">
        <title>The genome sequence of the entomopathogenic fungus Metarhizium robertsii ARSEF 2575.</title>
        <authorList>
            <person name="Giuliano Garisto Donzelli B."/>
            <person name="Roe B.A."/>
            <person name="Macmil S.L."/>
            <person name="Krasnoff S.B."/>
            <person name="Gibson D.M."/>
        </authorList>
    </citation>
    <scope>NUCLEOTIDE SEQUENCE [LARGE SCALE GENOMIC DNA]</scope>
    <source>
        <strain evidence="7 8">ARSEF 2575</strain>
    </source>
</reference>
<dbReference type="GO" id="GO:0044550">
    <property type="term" value="P:secondary metabolite biosynthetic process"/>
    <property type="evidence" value="ECO:0007669"/>
    <property type="project" value="TreeGrafter"/>
</dbReference>